<proteinExistence type="predicted"/>
<dbReference type="InterPro" id="IPR004354">
    <property type="entry name" value="Meiotic_Rec114"/>
</dbReference>
<dbReference type="EMBL" id="AMGW01000007">
    <property type="protein sequence ID" value="EXJ53907.1"/>
    <property type="molecule type" value="Genomic_DNA"/>
</dbReference>
<feature type="region of interest" description="Disordered" evidence="1">
    <location>
        <begin position="448"/>
        <end position="488"/>
    </location>
</feature>
<dbReference type="AlphaFoldDB" id="W9VE79"/>
<dbReference type="Pfam" id="PF03525">
    <property type="entry name" value="Meiotic_rec114"/>
    <property type="match status" value="1"/>
</dbReference>
<dbReference type="VEuPathDB" id="FungiDB:A1O7_09243"/>
<keyword evidence="3" id="KW-1185">Reference proteome</keyword>
<dbReference type="STRING" id="1182544.W9VE79"/>
<evidence type="ECO:0000313" key="2">
    <source>
        <dbReference type="EMBL" id="EXJ53907.1"/>
    </source>
</evidence>
<organism evidence="2 3">
    <name type="scientific">Cladophialophora yegresii CBS 114405</name>
    <dbReference type="NCBI Taxonomy" id="1182544"/>
    <lineage>
        <taxon>Eukaryota</taxon>
        <taxon>Fungi</taxon>
        <taxon>Dikarya</taxon>
        <taxon>Ascomycota</taxon>
        <taxon>Pezizomycotina</taxon>
        <taxon>Eurotiomycetes</taxon>
        <taxon>Chaetothyriomycetidae</taxon>
        <taxon>Chaetothyriales</taxon>
        <taxon>Herpotrichiellaceae</taxon>
        <taxon>Cladophialophora</taxon>
    </lineage>
</organism>
<feature type="compositionally biased region" description="Basic and acidic residues" evidence="1">
    <location>
        <begin position="459"/>
        <end position="482"/>
    </location>
</feature>
<feature type="compositionally biased region" description="Polar residues" evidence="1">
    <location>
        <begin position="353"/>
        <end position="364"/>
    </location>
</feature>
<feature type="compositionally biased region" description="Polar residues" evidence="1">
    <location>
        <begin position="240"/>
        <end position="249"/>
    </location>
</feature>
<reference evidence="2 3" key="1">
    <citation type="submission" date="2013-03" db="EMBL/GenBank/DDBJ databases">
        <title>The Genome Sequence of Cladophialophora yegresii CBS 114405.</title>
        <authorList>
            <consortium name="The Broad Institute Genomics Platform"/>
            <person name="Cuomo C."/>
            <person name="de Hoog S."/>
            <person name="Gorbushina A."/>
            <person name="Walker B."/>
            <person name="Young S.K."/>
            <person name="Zeng Q."/>
            <person name="Gargeya S."/>
            <person name="Fitzgerald M."/>
            <person name="Haas B."/>
            <person name="Abouelleil A."/>
            <person name="Allen A.W."/>
            <person name="Alvarado L."/>
            <person name="Arachchi H.M."/>
            <person name="Berlin A.M."/>
            <person name="Chapman S.B."/>
            <person name="Gainer-Dewar J."/>
            <person name="Goldberg J."/>
            <person name="Griggs A."/>
            <person name="Gujja S."/>
            <person name="Hansen M."/>
            <person name="Howarth C."/>
            <person name="Imamovic A."/>
            <person name="Ireland A."/>
            <person name="Larimer J."/>
            <person name="McCowan C."/>
            <person name="Murphy C."/>
            <person name="Pearson M."/>
            <person name="Poon T.W."/>
            <person name="Priest M."/>
            <person name="Roberts A."/>
            <person name="Saif S."/>
            <person name="Shea T."/>
            <person name="Sisk P."/>
            <person name="Sykes S."/>
            <person name="Wortman J."/>
            <person name="Nusbaum C."/>
            <person name="Birren B."/>
        </authorList>
    </citation>
    <scope>NUCLEOTIDE SEQUENCE [LARGE SCALE GENOMIC DNA]</scope>
    <source>
        <strain evidence="2 3">CBS 114405</strain>
    </source>
</reference>
<dbReference type="GO" id="GO:0007131">
    <property type="term" value="P:reciprocal meiotic recombination"/>
    <property type="evidence" value="ECO:0007669"/>
    <property type="project" value="InterPro"/>
</dbReference>
<protein>
    <submittedName>
        <fullName evidence="2">Uncharacterized protein</fullName>
    </submittedName>
</protein>
<sequence>MPSQGSQPLSQSSPLCLPLLKFSYATVSNDNIVPIPWIHLSSKNALFAIFETSPVQLEDGRTEDRQKFKVLKDPEVMEELDLNALSVEANRVLAQAPAVSSANIPIVAVIVKVPMIAIKYPLDNGQIRRFQIRFSKNEDYYDAMKMLARANVPTVEAGTFPSVKPQPAPKAPSVSLVAPDESASQVDGDTGGPRTYVINDGASSISGSRLAPVAPSAMPPPQIFSAFANRGEHRVMGQPSAISPMQTGLRTGPRPAYPKSNISLSTATTLVPGKQEFRSYPVQSSIRDLKGALHQRESIPEAERQHGDFVTAQPSHIAMPRQEVTHDLPRNRQKTPVRPMYQGESNHPDTLRTTRSNTSISQHCQENRHLQEAGQAKPEPPTKTNGKARGKRGAPSNAKKAPASKKPRAAAVSTRKGKPAAKKSPVPTVEELLQQPGYSLLPYESATTSRSMPCAREAVPPHEGSRTNRRSTEIPESEHGAHNCEGASPELGEVVSSRVTRSASRSLACVRPSVITKQARATDIAASKGALPPCTPADQIIGDPATPASPIMQAHATPLETREPRRGRNISQDLPPVTVPAALSDPLLPVAEQCMVHDQNFDLLNADSRLEAWHKLPPPTRLAALRSYFCELILKEEFVDLVKNISSLWEGAILEGRVTRDLVPPAKENATDDEAEQLFNHG</sequence>
<dbReference type="GeneID" id="19183807"/>
<evidence type="ECO:0000313" key="3">
    <source>
        <dbReference type="Proteomes" id="UP000019473"/>
    </source>
</evidence>
<evidence type="ECO:0000256" key="1">
    <source>
        <dbReference type="SAM" id="MobiDB-lite"/>
    </source>
</evidence>
<feature type="region of interest" description="Disordered" evidence="1">
    <location>
        <begin position="318"/>
        <end position="429"/>
    </location>
</feature>
<dbReference type="eggNOG" id="ENOG502SBD0">
    <property type="taxonomic scope" value="Eukaryota"/>
</dbReference>
<dbReference type="RefSeq" id="XP_007761422.1">
    <property type="nucleotide sequence ID" value="XM_007763232.1"/>
</dbReference>
<gene>
    <name evidence="2" type="ORF">A1O7_09243</name>
</gene>
<dbReference type="OrthoDB" id="5360255at2759"/>
<dbReference type="HOGENOM" id="CLU_028413_0_0_1"/>
<name>W9VE79_9EURO</name>
<feature type="region of interest" description="Disordered" evidence="1">
    <location>
        <begin position="239"/>
        <end position="260"/>
    </location>
</feature>
<dbReference type="Proteomes" id="UP000019473">
    <property type="component" value="Unassembled WGS sequence"/>
</dbReference>
<accession>W9VE79</accession>
<comment type="caution">
    <text evidence="2">The sequence shown here is derived from an EMBL/GenBank/DDBJ whole genome shotgun (WGS) entry which is preliminary data.</text>
</comment>